<protein>
    <submittedName>
        <fullName evidence="2">Uncharacterized protein</fullName>
    </submittedName>
</protein>
<accession>A0A9W8NLJ7</accession>
<gene>
    <name evidence="2" type="ORF">NPX13_g1153</name>
</gene>
<evidence type="ECO:0000313" key="3">
    <source>
        <dbReference type="Proteomes" id="UP001148614"/>
    </source>
</evidence>
<keyword evidence="1" id="KW-0472">Membrane</keyword>
<organism evidence="2 3">
    <name type="scientific">Xylaria arbuscula</name>
    <dbReference type="NCBI Taxonomy" id="114810"/>
    <lineage>
        <taxon>Eukaryota</taxon>
        <taxon>Fungi</taxon>
        <taxon>Dikarya</taxon>
        <taxon>Ascomycota</taxon>
        <taxon>Pezizomycotina</taxon>
        <taxon>Sordariomycetes</taxon>
        <taxon>Xylariomycetidae</taxon>
        <taxon>Xylariales</taxon>
        <taxon>Xylariaceae</taxon>
        <taxon>Xylaria</taxon>
    </lineage>
</organism>
<name>A0A9W8NLJ7_9PEZI</name>
<sequence length="89" mass="10507">MAFRVMWNRLKQQRTNLGQFGYYMFMFAASVPVVISFNTFVLELAWIRGASMYPFLNSEKDQTTREDAVLNFKCNAQYALQRGMIVTFW</sequence>
<evidence type="ECO:0000256" key="1">
    <source>
        <dbReference type="SAM" id="Phobius"/>
    </source>
</evidence>
<reference evidence="2" key="1">
    <citation type="submission" date="2022-07" db="EMBL/GenBank/DDBJ databases">
        <title>Genome Sequence of Xylaria arbuscula.</title>
        <authorList>
            <person name="Buettner E."/>
        </authorList>
    </citation>
    <scope>NUCLEOTIDE SEQUENCE</scope>
    <source>
        <strain evidence="2">VT107</strain>
    </source>
</reference>
<dbReference type="Proteomes" id="UP001148614">
    <property type="component" value="Unassembled WGS sequence"/>
</dbReference>
<dbReference type="VEuPathDB" id="FungiDB:F4678DRAFT_137073"/>
<evidence type="ECO:0000313" key="2">
    <source>
        <dbReference type="EMBL" id="KAJ3579408.1"/>
    </source>
</evidence>
<keyword evidence="1" id="KW-1133">Transmembrane helix</keyword>
<feature type="transmembrane region" description="Helical" evidence="1">
    <location>
        <begin position="20"/>
        <end position="47"/>
    </location>
</feature>
<comment type="caution">
    <text evidence="2">The sequence shown here is derived from an EMBL/GenBank/DDBJ whole genome shotgun (WGS) entry which is preliminary data.</text>
</comment>
<keyword evidence="3" id="KW-1185">Reference proteome</keyword>
<dbReference type="EMBL" id="JANPWZ010000099">
    <property type="protein sequence ID" value="KAJ3579408.1"/>
    <property type="molecule type" value="Genomic_DNA"/>
</dbReference>
<dbReference type="AlphaFoldDB" id="A0A9W8NLJ7"/>
<proteinExistence type="predicted"/>
<keyword evidence="1" id="KW-0812">Transmembrane</keyword>